<dbReference type="CDD" id="cd00610">
    <property type="entry name" value="OAT_like"/>
    <property type="match status" value="1"/>
</dbReference>
<sequence>MPEDHANSWEARAAAHSFYGFTDLPSVRERGTVVVTHGEGAYVVDTHGRRYLDANSGLWNMVAGFDHPGLAAAAKAQYDRFPGYHAFFGRMSDQTVMLSERLAALAPFNDAKVFYTNSGSEANDTLVKMLWFLARAEGQPARRKILTRKNAYHGVTAVSASMTGKPYNEVFGLPLDGFIHLTCPHYWREGRPGESEAQFTRRLAEELDEVITREGPETIAAFVAEPVMGAGGVIPPSEGYFQAIQPILKRHGIPLVSDEVICGFGRTGEVWGADALGFTPDAIIASKALTAGYFPMGAVILGPELADRLQVAVDAIEEFPHGFTASGHPVGCAVALKAIEVILDGADGAAPLIDNVRRMTPVFEAGMARLAQHPHIGEWRGRGLMGALEAVADKDSGTPFAGHLSVSERIANTCTDLGLICRPLGQAVVLCPPFILDDGQMDEMFGKLETALERVFAEVAG</sequence>
<organism evidence="7 8">
    <name type="scientific">Mesobaculum littorinae</name>
    <dbReference type="NCBI Taxonomy" id="2486419"/>
    <lineage>
        <taxon>Bacteria</taxon>
        <taxon>Pseudomonadati</taxon>
        <taxon>Pseudomonadota</taxon>
        <taxon>Alphaproteobacteria</taxon>
        <taxon>Rhodobacterales</taxon>
        <taxon>Roseobacteraceae</taxon>
        <taxon>Mesobaculum</taxon>
    </lineage>
</organism>
<evidence type="ECO:0000313" key="7">
    <source>
        <dbReference type="EMBL" id="RVV99221.1"/>
    </source>
</evidence>
<dbReference type="Pfam" id="PF00202">
    <property type="entry name" value="Aminotran_3"/>
    <property type="match status" value="1"/>
</dbReference>
<dbReference type="OrthoDB" id="9801834at2"/>
<dbReference type="InterPro" id="IPR015421">
    <property type="entry name" value="PyrdxlP-dep_Trfase_major"/>
</dbReference>
<dbReference type="EMBL" id="RQXX01000001">
    <property type="protein sequence ID" value="RVV99221.1"/>
    <property type="molecule type" value="Genomic_DNA"/>
</dbReference>
<comment type="cofactor">
    <cofactor evidence="1">
        <name>pyridoxal 5'-phosphate</name>
        <dbReference type="ChEBI" id="CHEBI:597326"/>
    </cofactor>
</comment>
<dbReference type="Proteomes" id="UP000285908">
    <property type="component" value="Unassembled WGS sequence"/>
</dbReference>
<evidence type="ECO:0000256" key="2">
    <source>
        <dbReference type="ARBA" id="ARBA00008954"/>
    </source>
</evidence>
<keyword evidence="5 6" id="KW-0663">Pyridoxal phosphate</keyword>
<dbReference type="AlphaFoldDB" id="A0A438AK83"/>
<dbReference type="GO" id="GO:0009102">
    <property type="term" value="P:biotin biosynthetic process"/>
    <property type="evidence" value="ECO:0007669"/>
    <property type="project" value="TreeGrafter"/>
</dbReference>
<dbReference type="InterPro" id="IPR015424">
    <property type="entry name" value="PyrdxlP-dep_Trfase"/>
</dbReference>
<evidence type="ECO:0000313" key="8">
    <source>
        <dbReference type="Proteomes" id="UP000285908"/>
    </source>
</evidence>
<reference evidence="7 8" key="1">
    <citation type="submission" date="2018-11" db="EMBL/GenBank/DDBJ databases">
        <title>Mesobaculum littorinae gen. nov., sp. nov., isolated from Littorina scabra that represents a novel genus of the order Rhodobacteraceae.</title>
        <authorList>
            <person name="Li F."/>
        </authorList>
    </citation>
    <scope>NUCLEOTIDE SEQUENCE [LARGE SCALE GENOMIC DNA]</scope>
    <source>
        <strain evidence="7 8">M0103</strain>
    </source>
</reference>
<dbReference type="NCBIfam" id="NF004767">
    <property type="entry name" value="PRK06105.1"/>
    <property type="match status" value="1"/>
</dbReference>
<dbReference type="PIRSF" id="PIRSF000521">
    <property type="entry name" value="Transaminase_4ab_Lys_Orn"/>
    <property type="match status" value="1"/>
</dbReference>
<dbReference type="PANTHER" id="PTHR42684:SF3">
    <property type="entry name" value="ADENOSYLMETHIONINE-8-AMINO-7-OXONONANOATE AMINOTRANSFERASE"/>
    <property type="match status" value="1"/>
</dbReference>
<keyword evidence="4 7" id="KW-0808">Transferase</keyword>
<dbReference type="GO" id="GO:0004015">
    <property type="term" value="F:adenosylmethionine-8-amino-7-oxononanoate transaminase activity"/>
    <property type="evidence" value="ECO:0007669"/>
    <property type="project" value="TreeGrafter"/>
</dbReference>
<evidence type="ECO:0000256" key="6">
    <source>
        <dbReference type="RuleBase" id="RU003560"/>
    </source>
</evidence>
<gene>
    <name evidence="7" type="ORF">EKE94_00545</name>
</gene>
<evidence type="ECO:0000256" key="3">
    <source>
        <dbReference type="ARBA" id="ARBA00022576"/>
    </source>
</evidence>
<dbReference type="InterPro" id="IPR049704">
    <property type="entry name" value="Aminotrans_3_PPA_site"/>
</dbReference>
<dbReference type="GO" id="GO:0009448">
    <property type="term" value="P:gamma-aminobutyric acid metabolic process"/>
    <property type="evidence" value="ECO:0007669"/>
    <property type="project" value="TreeGrafter"/>
</dbReference>
<comment type="similarity">
    <text evidence="2 6">Belongs to the class-III pyridoxal-phosphate-dependent aminotransferase family.</text>
</comment>
<evidence type="ECO:0000256" key="4">
    <source>
        <dbReference type="ARBA" id="ARBA00022679"/>
    </source>
</evidence>
<keyword evidence="3 7" id="KW-0032">Aminotransferase</keyword>
<dbReference type="PROSITE" id="PS00600">
    <property type="entry name" value="AA_TRANSFER_CLASS_3"/>
    <property type="match status" value="1"/>
</dbReference>
<dbReference type="RefSeq" id="WP_127904662.1">
    <property type="nucleotide sequence ID" value="NZ_RQXX01000001.1"/>
</dbReference>
<accession>A0A438AK83</accession>
<proteinExistence type="inferred from homology"/>
<dbReference type="Gene3D" id="3.90.1150.10">
    <property type="entry name" value="Aspartate Aminotransferase, domain 1"/>
    <property type="match status" value="1"/>
</dbReference>
<comment type="caution">
    <text evidence="7">The sequence shown here is derived from an EMBL/GenBank/DDBJ whole genome shotgun (WGS) entry which is preliminary data.</text>
</comment>
<dbReference type="PANTHER" id="PTHR42684">
    <property type="entry name" value="ADENOSYLMETHIONINE-8-AMINO-7-OXONONANOATE AMINOTRANSFERASE"/>
    <property type="match status" value="1"/>
</dbReference>
<name>A0A438AK83_9RHOB</name>
<dbReference type="Gene3D" id="3.40.640.10">
    <property type="entry name" value="Type I PLP-dependent aspartate aminotransferase-like (Major domain)"/>
    <property type="match status" value="1"/>
</dbReference>
<evidence type="ECO:0000256" key="1">
    <source>
        <dbReference type="ARBA" id="ARBA00001933"/>
    </source>
</evidence>
<dbReference type="InterPro" id="IPR005814">
    <property type="entry name" value="Aminotrans_3"/>
</dbReference>
<protein>
    <submittedName>
        <fullName evidence="7">Aminotransferase class III-fold pyridoxal phosphate-dependent enzyme</fullName>
    </submittedName>
</protein>
<dbReference type="InterPro" id="IPR015422">
    <property type="entry name" value="PyrdxlP-dep_Trfase_small"/>
</dbReference>
<keyword evidence="8" id="KW-1185">Reference proteome</keyword>
<dbReference type="SUPFAM" id="SSF53383">
    <property type="entry name" value="PLP-dependent transferases"/>
    <property type="match status" value="1"/>
</dbReference>
<evidence type="ECO:0000256" key="5">
    <source>
        <dbReference type="ARBA" id="ARBA00022898"/>
    </source>
</evidence>
<dbReference type="GO" id="GO:0030170">
    <property type="term" value="F:pyridoxal phosphate binding"/>
    <property type="evidence" value="ECO:0007669"/>
    <property type="project" value="InterPro"/>
</dbReference>
<dbReference type="FunFam" id="3.40.640.10:FF:000014">
    <property type="entry name" value="Adenosylmethionine-8-amino-7-oxononanoate aminotransferase, probable"/>
    <property type="match status" value="1"/>
</dbReference>